<keyword evidence="1" id="KW-1133">Transmembrane helix</keyword>
<dbReference type="AlphaFoldDB" id="A0A229TG90"/>
<feature type="transmembrane region" description="Helical" evidence="1">
    <location>
        <begin position="84"/>
        <end position="111"/>
    </location>
</feature>
<dbReference type="Pfam" id="PF11188">
    <property type="entry name" value="DUF2975"/>
    <property type="match status" value="1"/>
</dbReference>
<name>A0A229TG90_9PSEU</name>
<evidence type="ECO:0008006" key="4">
    <source>
        <dbReference type="Google" id="ProtNLM"/>
    </source>
</evidence>
<proteinExistence type="predicted"/>
<keyword evidence="1" id="KW-0472">Membrane</keyword>
<keyword evidence="3" id="KW-1185">Reference proteome</keyword>
<evidence type="ECO:0000313" key="2">
    <source>
        <dbReference type="EMBL" id="OXM69759.1"/>
    </source>
</evidence>
<sequence length="165" mass="16988">MPRFLVFALQAAVVFAFLAGLYAQIVVIPTTAADQVEMFPPYAPIRVPLVTAAILFVACGQVALVGLGLLLRRAGRGTVFEPSALTWANVVVGATAAATVVTAAVFGYVTLSDIPSPTDGMDVIGLWLGTAAAVVAGTVAVLLLFAGRHLLIKAIGLRTELDGVV</sequence>
<dbReference type="RefSeq" id="WP_093947082.1">
    <property type="nucleotide sequence ID" value="NZ_NMUL01000007.1"/>
</dbReference>
<feature type="transmembrane region" description="Helical" evidence="1">
    <location>
        <begin position="123"/>
        <end position="145"/>
    </location>
</feature>
<comment type="caution">
    <text evidence="2">The sequence shown here is derived from an EMBL/GenBank/DDBJ whole genome shotgun (WGS) entry which is preliminary data.</text>
</comment>
<dbReference type="EMBL" id="NMUL01000007">
    <property type="protein sequence ID" value="OXM69759.1"/>
    <property type="molecule type" value="Genomic_DNA"/>
</dbReference>
<evidence type="ECO:0000313" key="3">
    <source>
        <dbReference type="Proteomes" id="UP000215199"/>
    </source>
</evidence>
<evidence type="ECO:0000256" key="1">
    <source>
        <dbReference type="SAM" id="Phobius"/>
    </source>
</evidence>
<gene>
    <name evidence="2" type="ORF">CF165_09665</name>
</gene>
<reference evidence="3" key="1">
    <citation type="submission" date="2017-07" db="EMBL/GenBank/DDBJ databases">
        <title>Comparative genome mining reveals phylogenetic distribution patterns of secondary metabolites in Amycolatopsis.</title>
        <authorList>
            <person name="Adamek M."/>
            <person name="Alanjary M."/>
            <person name="Sales-Ortells H."/>
            <person name="Goodfellow M."/>
            <person name="Bull A.T."/>
            <person name="Kalinowski J."/>
            <person name="Ziemert N."/>
        </authorList>
    </citation>
    <scope>NUCLEOTIDE SEQUENCE [LARGE SCALE GENOMIC DNA]</scope>
    <source>
        <strain evidence="3">H5</strain>
    </source>
</reference>
<feature type="transmembrane region" description="Helical" evidence="1">
    <location>
        <begin position="47"/>
        <end position="72"/>
    </location>
</feature>
<dbReference type="Proteomes" id="UP000215199">
    <property type="component" value="Unassembled WGS sequence"/>
</dbReference>
<accession>A0A229TG90</accession>
<dbReference type="OrthoDB" id="3240470at2"/>
<keyword evidence="1" id="KW-0812">Transmembrane</keyword>
<protein>
    <recommendedName>
        <fullName evidence="4">DUF2975 domain-containing protein</fullName>
    </recommendedName>
</protein>
<dbReference type="InterPro" id="IPR021354">
    <property type="entry name" value="DUF2975"/>
</dbReference>
<organism evidence="2 3">
    <name type="scientific">Amycolatopsis vastitatis</name>
    <dbReference type="NCBI Taxonomy" id="1905142"/>
    <lineage>
        <taxon>Bacteria</taxon>
        <taxon>Bacillati</taxon>
        <taxon>Actinomycetota</taxon>
        <taxon>Actinomycetes</taxon>
        <taxon>Pseudonocardiales</taxon>
        <taxon>Pseudonocardiaceae</taxon>
        <taxon>Amycolatopsis</taxon>
    </lineage>
</organism>